<proteinExistence type="predicted"/>
<name>A0A1G6RAM1_9MICO</name>
<dbReference type="AlphaFoldDB" id="A0A1G6RAM1"/>
<gene>
    <name evidence="1" type="ORF">SAMN05216410_2631</name>
</gene>
<protein>
    <submittedName>
        <fullName evidence="1">Uncharacterized protein</fullName>
    </submittedName>
</protein>
<evidence type="ECO:0000313" key="1">
    <source>
        <dbReference type="EMBL" id="SDD01135.1"/>
    </source>
</evidence>
<reference evidence="1 2" key="1">
    <citation type="submission" date="2016-09" db="EMBL/GenBank/DDBJ databases">
        <authorList>
            <person name="Capua I."/>
            <person name="De Benedictis P."/>
            <person name="Joannis T."/>
            <person name="Lombin L.H."/>
            <person name="Cattoli G."/>
        </authorList>
    </citation>
    <scope>NUCLEOTIDE SEQUENCE [LARGE SCALE GENOMIC DNA]</scope>
    <source>
        <strain evidence="1 2">ISLP-3</strain>
    </source>
</reference>
<accession>A0A1G6RAM1</accession>
<dbReference type="OrthoDB" id="3214648at2"/>
<dbReference type="Proteomes" id="UP000199039">
    <property type="component" value="Unassembled WGS sequence"/>
</dbReference>
<dbReference type="RefSeq" id="WP_093183870.1">
    <property type="nucleotide sequence ID" value="NZ_FMYH01000005.1"/>
</dbReference>
<dbReference type="EMBL" id="FMYH01000005">
    <property type="protein sequence ID" value="SDD01135.1"/>
    <property type="molecule type" value="Genomic_DNA"/>
</dbReference>
<evidence type="ECO:0000313" key="2">
    <source>
        <dbReference type="Proteomes" id="UP000199039"/>
    </source>
</evidence>
<dbReference type="STRING" id="1814289.SAMN05216410_2631"/>
<organism evidence="1 2">
    <name type="scientific">Sanguibacter gelidistatuariae</name>
    <dbReference type="NCBI Taxonomy" id="1814289"/>
    <lineage>
        <taxon>Bacteria</taxon>
        <taxon>Bacillati</taxon>
        <taxon>Actinomycetota</taxon>
        <taxon>Actinomycetes</taxon>
        <taxon>Micrococcales</taxon>
        <taxon>Sanguibacteraceae</taxon>
        <taxon>Sanguibacter</taxon>
    </lineage>
</organism>
<keyword evidence="2" id="KW-1185">Reference proteome</keyword>
<sequence length="71" mass="7704">MIPPQWLWEFRDVTGTVLPEPTSPVFTNQYDAEQWLGQTWRELAAAGVADAVVLHSGVPAAPAVQLSTTLA</sequence>